<dbReference type="SUPFAM" id="SSF55781">
    <property type="entry name" value="GAF domain-like"/>
    <property type="match status" value="1"/>
</dbReference>
<keyword evidence="2" id="KW-1185">Reference proteome</keyword>
<evidence type="ECO:0000313" key="1">
    <source>
        <dbReference type="EMBL" id="UXP33457.1"/>
    </source>
</evidence>
<dbReference type="Proteomes" id="UP001065174">
    <property type="component" value="Chromosome"/>
</dbReference>
<protein>
    <recommendedName>
        <fullName evidence="3">GAF domain-containing protein</fullName>
    </recommendedName>
</protein>
<dbReference type="EMBL" id="CP106679">
    <property type="protein sequence ID" value="UXP33457.1"/>
    <property type="molecule type" value="Genomic_DNA"/>
</dbReference>
<evidence type="ECO:0008006" key="3">
    <source>
        <dbReference type="Google" id="ProtNLM"/>
    </source>
</evidence>
<organism evidence="1 2">
    <name type="scientific">Reichenbachiella agarivorans</name>
    <dbReference type="NCBI Taxonomy" id="2979464"/>
    <lineage>
        <taxon>Bacteria</taxon>
        <taxon>Pseudomonadati</taxon>
        <taxon>Bacteroidota</taxon>
        <taxon>Cytophagia</taxon>
        <taxon>Cytophagales</taxon>
        <taxon>Reichenbachiellaceae</taxon>
        <taxon>Reichenbachiella</taxon>
    </lineage>
</organism>
<accession>A0ABY6CSF7</accession>
<evidence type="ECO:0000313" key="2">
    <source>
        <dbReference type="Proteomes" id="UP001065174"/>
    </source>
</evidence>
<proteinExistence type="predicted"/>
<name>A0ABY6CSF7_9BACT</name>
<sequence length="790" mass="91172">MGESINYSNPLQFPFESKLSLANLILYWQVRMHSTDSFVSSQAAAIIAEVEKISELQKPITDLSLLEKHKSVIRLLMSAIFSPYTEEEEMIGVLSPFAGEIVYASKAYQDIMLLVNKEKNNLPKNREAEIMTHNVMGAYSSILDLFYNVSVDRRKDIFHTLQNSETGLNKYYKISINTSFCEIIPKGDLPVVDDQVVKLLLSNSNSPEIWMEMLPPHLFRFQGFVIVRLHDVSNEEVLSRIKEGLLERSSITNEESFEKLQSRFKDLLQISDLKLGITGFDKTKGTFVNFGKQNNRSIILGSERTISCHITSDKLCDLFTTAKEPIVIDEDSSYYQMMDQHAKRFSQSGIKSLIMSPLFYNDEFVGILELGFKDKIQLSSAAISYIKEVLPLFAIAVKRDLEDVQNKISTIIKKKYTSIHPTVEWKFSEMANLMLDQINVGLNPVTPPIVFENVYPLYAASDIRNSSVVRNDAINRDLLKQIKLARNVLEKALELTNLPILEETLFQLNDFREKIKDQLITGDEHAILDYIKYEVEPIIQSLDTNHTDIKKHSDQYWAALDVTFGVVYESRKKFEFSLNKINETIIDILDHEEQRAQKMFPHFFERYRSDGVEHNIYIGKSLVDKQEYDEIYLRNLRLWQLLVTAEIANKTARLMPELPLPLETTHLVLVHSNPLSIRFRQDEKKFDVDGAYNIRYEIIKKRIDKARVKNSNERITQPGKISIIYAQEKDVQEYSKYISYMMRKGLLIGEIEYLDLEELQGVSGLKALRVAVNYESFSVMDEVKKILQET</sequence>
<dbReference type="Gene3D" id="3.30.450.40">
    <property type="match status" value="1"/>
</dbReference>
<dbReference type="RefSeq" id="WP_262310886.1">
    <property type="nucleotide sequence ID" value="NZ_CP106679.1"/>
</dbReference>
<gene>
    <name evidence="1" type="ORF">N6H18_05760</name>
</gene>
<dbReference type="InterPro" id="IPR029016">
    <property type="entry name" value="GAF-like_dom_sf"/>
</dbReference>
<reference evidence="1" key="1">
    <citation type="submission" date="2022-09" db="EMBL/GenBank/DDBJ databases">
        <title>Comparative genomics and taxonomic characterization of three novel marine species of genus Reichenbachiella exhibiting antioxidant and polysaccharide degradation activities.</title>
        <authorList>
            <person name="Muhammad N."/>
            <person name="Lee Y.-J."/>
            <person name="Ko J."/>
            <person name="Kim S.-G."/>
        </authorList>
    </citation>
    <scope>NUCLEOTIDE SEQUENCE</scope>
    <source>
        <strain evidence="1">BKB1-1</strain>
    </source>
</reference>